<dbReference type="EC" id="3.7.1.5" evidence="5"/>
<evidence type="ECO:0000256" key="12">
    <source>
        <dbReference type="ARBA" id="ARBA00047963"/>
    </source>
</evidence>
<dbReference type="PANTHER" id="PTHR11820">
    <property type="entry name" value="ACYLPYRUVASE"/>
    <property type="match status" value="1"/>
</dbReference>
<dbReference type="GO" id="GO:0005739">
    <property type="term" value="C:mitochondrion"/>
    <property type="evidence" value="ECO:0007669"/>
    <property type="project" value="TreeGrafter"/>
</dbReference>
<evidence type="ECO:0000256" key="14">
    <source>
        <dbReference type="ARBA" id="ARBA00048846"/>
    </source>
</evidence>
<dbReference type="GO" id="GO:0018773">
    <property type="term" value="F:acetylpyruvate hydrolase activity"/>
    <property type="evidence" value="ECO:0007669"/>
    <property type="project" value="TreeGrafter"/>
</dbReference>
<name>A0AA88HN70_ARTSF</name>
<comment type="caution">
    <text evidence="16">The sequence shown here is derived from an EMBL/GenBank/DDBJ whole genome shotgun (WGS) entry which is preliminary data.</text>
</comment>
<evidence type="ECO:0000256" key="4">
    <source>
        <dbReference type="ARBA" id="ARBA00032305"/>
    </source>
</evidence>
<keyword evidence="17" id="KW-1185">Reference proteome</keyword>
<evidence type="ECO:0000313" key="17">
    <source>
        <dbReference type="Proteomes" id="UP001187531"/>
    </source>
</evidence>
<feature type="domain" description="Fumarylacetoacetase-like C-terminal" evidence="15">
    <location>
        <begin position="13"/>
        <end position="213"/>
    </location>
</feature>
<evidence type="ECO:0000256" key="11">
    <source>
        <dbReference type="ARBA" id="ARBA00047858"/>
    </source>
</evidence>
<comment type="catalytic activity">
    <reaction evidence="8">
        <text>oxaloacetate = enol-oxaloacetate</text>
        <dbReference type="Rhea" id="RHEA:16021"/>
        <dbReference type="ChEBI" id="CHEBI:16452"/>
        <dbReference type="ChEBI" id="CHEBI:17479"/>
        <dbReference type="EC" id="5.3.2.2"/>
    </reaction>
    <physiologicalReaction direction="right-to-left" evidence="8">
        <dbReference type="Rhea" id="RHEA:16023"/>
    </physiologicalReaction>
</comment>
<accession>A0AA88HN70</accession>
<evidence type="ECO:0000256" key="1">
    <source>
        <dbReference type="ARBA" id="ARBA00010211"/>
    </source>
</evidence>
<gene>
    <name evidence="16" type="ORF">QYM36_010874</name>
</gene>
<sequence>MSRIQKFTEFGRKILAVGRNYSDHAKELGNTVPDTPLLFLKPMSACILEGEAIEIPKGCIDFQHEIELAVIIGKKCRQVPASEAMSYVGGYALALDMTARDFQREASKKGQPWALAKCIDTSCPVSQFIDPSVISDPHNLELVCKVNGEIKQKGNTKDMVFRIPELLSYISEYFTLEEGDMVLTGTPAGVGPVVAGDVIECSLSDIITCKFNVKAR</sequence>
<reference evidence="16" key="1">
    <citation type="submission" date="2023-07" db="EMBL/GenBank/DDBJ databases">
        <title>Chromosome-level genome assembly of Artemia franciscana.</title>
        <authorList>
            <person name="Jo E."/>
        </authorList>
    </citation>
    <scope>NUCLEOTIDE SEQUENCE</scope>
    <source>
        <tissue evidence="16">Whole body</tissue>
    </source>
</reference>
<dbReference type="GO" id="GO:0046872">
    <property type="term" value="F:metal ion binding"/>
    <property type="evidence" value="ECO:0007669"/>
    <property type="project" value="UniProtKB-KW"/>
</dbReference>
<proteinExistence type="inferred from homology"/>
<dbReference type="InterPro" id="IPR036663">
    <property type="entry name" value="Fumarylacetoacetase_C_sf"/>
</dbReference>
<evidence type="ECO:0000256" key="6">
    <source>
        <dbReference type="ARBA" id="ARBA00042340"/>
    </source>
</evidence>
<evidence type="ECO:0000256" key="7">
    <source>
        <dbReference type="ARBA" id="ARBA00044830"/>
    </source>
</evidence>
<evidence type="ECO:0000256" key="3">
    <source>
        <dbReference type="ARBA" id="ARBA00022723"/>
    </source>
</evidence>
<evidence type="ECO:0000256" key="10">
    <source>
        <dbReference type="ARBA" id="ARBA00044980"/>
    </source>
</evidence>
<dbReference type="FunFam" id="3.90.850.10:FF:000003">
    <property type="entry name" value="Fumarylacetoacetate hydrolase domain-containing 1"/>
    <property type="match status" value="1"/>
</dbReference>
<dbReference type="GO" id="GO:0047621">
    <property type="term" value="F:acylpyruvate hydrolase activity"/>
    <property type="evidence" value="ECO:0007669"/>
    <property type="project" value="UniProtKB-EC"/>
</dbReference>
<dbReference type="PANTHER" id="PTHR11820:SF7">
    <property type="entry name" value="ACYLPYRUVASE FAHD1, MITOCHONDRIAL"/>
    <property type="match status" value="1"/>
</dbReference>
<evidence type="ECO:0000256" key="8">
    <source>
        <dbReference type="ARBA" id="ARBA00044911"/>
    </source>
</evidence>
<keyword evidence="3" id="KW-0479">Metal-binding</keyword>
<evidence type="ECO:0000256" key="9">
    <source>
        <dbReference type="ARBA" id="ARBA00044973"/>
    </source>
</evidence>
<dbReference type="Pfam" id="PF01557">
    <property type="entry name" value="FAA_hydrolase"/>
    <property type="match status" value="1"/>
</dbReference>
<dbReference type="EMBL" id="JAVRJZ010000015">
    <property type="protein sequence ID" value="KAK2711993.1"/>
    <property type="molecule type" value="Genomic_DNA"/>
</dbReference>
<dbReference type="GO" id="GO:0050163">
    <property type="term" value="F:oxaloacetate tautomerase activity"/>
    <property type="evidence" value="ECO:0007669"/>
    <property type="project" value="UniProtKB-EC"/>
</dbReference>
<evidence type="ECO:0000256" key="13">
    <source>
        <dbReference type="ARBA" id="ARBA00047973"/>
    </source>
</evidence>
<evidence type="ECO:0000313" key="16">
    <source>
        <dbReference type="EMBL" id="KAK2711993.1"/>
    </source>
</evidence>
<dbReference type="Gene3D" id="3.90.850.10">
    <property type="entry name" value="Fumarylacetoacetase-like, C-terminal domain"/>
    <property type="match status" value="1"/>
</dbReference>
<protein>
    <recommendedName>
        <fullName evidence="10">Oxaloacetate tautomerase FAHD1, mitochondrial</fullName>
        <ecNumber evidence="5">3.7.1.5</ecNumber>
        <ecNumber evidence="2">4.1.1.112</ecNumber>
        <ecNumber evidence="9">5.3.2.2</ecNumber>
    </recommendedName>
    <alternativeName>
        <fullName evidence="7">Acylpyruvase FAHD1</fullName>
    </alternativeName>
    <alternativeName>
        <fullName evidence="6">Fumarylacetoacetate hydrolase domain-containing protein 1</fullName>
    </alternativeName>
    <alternativeName>
        <fullName evidence="4">Oxaloacetate decarboxylase</fullName>
    </alternativeName>
</protein>
<dbReference type="AlphaFoldDB" id="A0AA88HN70"/>
<dbReference type="SUPFAM" id="SSF56529">
    <property type="entry name" value="FAH"/>
    <property type="match status" value="1"/>
</dbReference>
<dbReference type="EC" id="4.1.1.112" evidence="2"/>
<evidence type="ECO:0000259" key="15">
    <source>
        <dbReference type="Pfam" id="PF01557"/>
    </source>
</evidence>
<comment type="similarity">
    <text evidence="1">Belongs to the FAH family.</text>
</comment>
<comment type="catalytic activity">
    <reaction evidence="11">
        <text>a 3-acylpyruvate + H2O = a carboxylate + pyruvate + H(+)</text>
        <dbReference type="Rhea" id="RHEA:19009"/>
        <dbReference type="ChEBI" id="CHEBI:15361"/>
        <dbReference type="ChEBI" id="CHEBI:15377"/>
        <dbReference type="ChEBI" id="CHEBI:15378"/>
        <dbReference type="ChEBI" id="CHEBI:29067"/>
        <dbReference type="ChEBI" id="CHEBI:57278"/>
        <dbReference type="EC" id="3.7.1.5"/>
    </reaction>
</comment>
<comment type="catalytic activity">
    <reaction evidence="12">
        <text>3-fumarylpyruvate + H2O = fumarate + pyruvate + H(+)</text>
        <dbReference type="Rhea" id="RHEA:26168"/>
        <dbReference type="ChEBI" id="CHEBI:15361"/>
        <dbReference type="ChEBI" id="CHEBI:15377"/>
        <dbReference type="ChEBI" id="CHEBI:15378"/>
        <dbReference type="ChEBI" id="CHEBI:16854"/>
        <dbReference type="ChEBI" id="CHEBI:29806"/>
    </reaction>
</comment>
<evidence type="ECO:0000256" key="5">
    <source>
        <dbReference type="ARBA" id="ARBA00039040"/>
    </source>
</evidence>
<dbReference type="InterPro" id="IPR011234">
    <property type="entry name" value="Fumarylacetoacetase-like_C"/>
</dbReference>
<comment type="catalytic activity">
    <reaction evidence="14">
        <text>acetylpyruvate + H2O = acetate + pyruvate + H(+)</text>
        <dbReference type="Rhea" id="RHEA:16097"/>
        <dbReference type="ChEBI" id="CHEBI:15360"/>
        <dbReference type="ChEBI" id="CHEBI:15361"/>
        <dbReference type="ChEBI" id="CHEBI:15377"/>
        <dbReference type="ChEBI" id="CHEBI:15378"/>
        <dbReference type="ChEBI" id="CHEBI:30089"/>
    </reaction>
</comment>
<dbReference type="Proteomes" id="UP001187531">
    <property type="component" value="Unassembled WGS sequence"/>
</dbReference>
<comment type="catalytic activity">
    <reaction evidence="13">
        <text>oxaloacetate + H(+) = pyruvate + CO2</text>
        <dbReference type="Rhea" id="RHEA:15641"/>
        <dbReference type="ChEBI" id="CHEBI:15361"/>
        <dbReference type="ChEBI" id="CHEBI:15378"/>
        <dbReference type="ChEBI" id="CHEBI:16452"/>
        <dbReference type="ChEBI" id="CHEBI:16526"/>
        <dbReference type="EC" id="4.1.1.112"/>
    </reaction>
</comment>
<dbReference type="GO" id="GO:0008948">
    <property type="term" value="F:oxaloacetate decarboxylase activity"/>
    <property type="evidence" value="ECO:0007669"/>
    <property type="project" value="UniProtKB-EC"/>
</dbReference>
<organism evidence="16 17">
    <name type="scientific">Artemia franciscana</name>
    <name type="common">Brine shrimp</name>
    <name type="synonym">Artemia sanfranciscana</name>
    <dbReference type="NCBI Taxonomy" id="6661"/>
    <lineage>
        <taxon>Eukaryota</taxon>
        <taxon>Metazoa</taxon>
        <taxon>Ecdysozoa</taxon>
        <taxon>Arthropoda</taxon>
        <taxon>Crustacea</taxon>
        <taxon>Branchiopoda</taxon>
        <taxon>Anostraca</taxon>
        <taxon>Artemiidae</taxon>
        <taxon>Artemia</taxon>
    </lineage>
</organism>
<evidence type="ECO:0000256" key="2">
    <source>
        <dbReference type="ARBA" id="ARBA00012947"/>
    </source>
</evidence>
<dbReference type="EC" id="5.3.2.2" evidence="9"/>
<dbReference type="NCBIfam" id="NF007967">
    <property type="entry name" value="PRK10691.1"/>
    <property type="match status" value="1"/>
</dbReference>
<dbReference type="GO" id="GO:0019752">
    <property type="term" value="P:carboxylic acid metabolic process"/>
    <property type="evidence" value="ECO:0007669"/>
    <property type="project" value="UniProtKB-ARBA"/>
</dbReference>